<dbReference type="VEuPathDB" id="VectorBase:GAUT021974"/>
<keyword evidence="2" id="KW-1185">Reference proteome</keyword>
<dbReference type="Proteomes" id="UP000078200">
    <property type="component" value="Unassembled WGS sequence"/>
</dbReference>
<sequence>MGPNGIKLTYRAIGHGTRLQLVECPTAALLSSAFRHRSVGSLAGVVVPFSALVPLVFRRCEAAPLAREVRVVSTSATMGVLLVDRPFDVGDLLLRYRCCPYTVEEILLCSLRCGDAIVVTVQHYSWNGMVMIVGLFDPLGEGKRLSMAGKFKPPSADDFDDTSRAGSCRENSVCSANRRGEPDDSADVAYWCRDIGVESWCHFAIRDMTFLVEYITIPSIRTYNLRLFYSKEQRNNVGKTETNK</sequence>
<organism evidence="1 2">
    <name type="scientific">Glossina austeni</name>
    <name type="common">Savannah tsetse fly</name>
    <dbReference type="NCBI Taxonomy" id="7395"/>
    <lineage>
        <taxon>Eukaryota</taxon>
        <taxon>Metazoa</taxon>
        <taxon>Ecdysozoa</taxon>
        <taxon>Arthropoda</taxon>
        <taxon>Hexapoda</taxon>
        <taxon>Insecta</taxon>
        <taxon>Pterygota</taxon>
        <taxon>Neoptera</taxon>
        <taxon>Endopterygota</taxon>
        <taxon>Diptera</taxon>
        <taxon>Brachycera</taxon>
        <taxon>Muscomorpha</taxon>
        <taxon>Hippoboscoidea</taxon>
        <taxon>Glossinidae</taxon>
        <taxon>Glossina</taxon>
    </lineage>
</organism>
<evidence type="ECO:0000313" key="2">
    <source>
        <dbReference type="Proteomes" id="UP000078200"/>
    </source>
</evidence>
<proteinExistence type="predicted"/>
<dbReference type="EnsemblMetazoa" id="GAUT021974-RA">
    <property type="protein sequence ID" value="GAUT021974-PA"/>
    <property type="gene ID" value="GAUT021974"/>
</dbReference>
<accession>A0A1A9V0P2</accession>
<name>A0A1A9V0P2_GLOAU</name>
<dbReference type="AlphaFoldDB" id="A0A1A9V0P2"/>
<evidence type="ECO:0000313" key="1">
    <source>
        <dbReference type="EnsemblMetazoa" id="GAUT021974-PA"/>
    </source>
</evidence>
<reference evidence="1" key="1">
    <citation type="submission" date="2020-05" db="UniProtKB">
        <authorList>
            <consortium name="EnsemblMetazoa"/>
        </authorList>
    </citation>
    <scope>IDENTIFICATION</scope>
    <source>
        <strain evidence="1">TTRI</strain>
    </source>
</reference>
<protein>
    <submittedName>
        <fullName evidence="1">Uncharacterized protein</fullName>
    </submittedName>
</protein>